<dbReference type="SUPFAM" id="SSF52172">
    <property type="entry name" value="CheY-like"/>
    <property type="match status" value="1"/>
</dbReference>
<evidence type="ECO:0000256" key="2">
    <source>
        <dbReference type="ARBA" id="ARBA00023012"/>
    </source>
</evidence>
<dbReference type="PROSITE" id="PS50110">
    <property type="entry name" value="RESPONSE_REGULATORY"/>
    <property type="match status" value="1"/>
</dbReference>
<name>A0A078KY94_9GAMM</name>
<keyword evidence="2" id="KW-0902">Two-component regulatory system</keyword>
<evidence type="ECO:0000256" key="1">
    <source>
        <dbReference type="ARBA" id="ARBA00022553"/>
    </source>
</evidence>
<evidence type="ECO:0000259" key="4">
    <source>
        <dbReference type="PROSITE" id="PS50110"/>
    </source>
</evidence>
<evidence type="ECO:0000313" key="6">
    <source>
        <dbReference type="Proteomes" id="UP000044071"/>
    </source>
</evidence>
<keyword evidence="1 3" id="KW-0597">Phosphoprotein</keyword>
<dbReference type="SMART" id="SM00448">
    <property type="entry name" value="REC"/>
    <property type="match status" value="1"/>
</dbReference>
<reference evidence="5 6" key="1">
    <citation type="submission" date="2014-06" db="EMBL/GenBank/DDBJ databases">
        <authorList>
            <person name="Urmite Genomes Urmite Genomes"/>
        </authorList>
    </citation>
    <scope>NUCLEOTIDE SEQUENCE [LARGE SCALE GENOMIC DNA]</scope>
</reference>
<dbReference type="Pfam" id="PF00072">
    <property type="entry name" value="Response_reg"/>
    <property type="match status" value="1"/>
</dbReference>
<accession>A0A078KY94</accession>
<proteinExistence type="predicted"/>
<dbReference type="EMBL" id="CCSB01000002">
    <property type="protein sequence ID" value="CDZ78017.1"/>
    <property type="molecule type" value="Genomic_DNA"/>
</dbReference>
<dbReference type="RefSeq" id="WP_043874456.1">
    <property type="nucleotide sequence ID" value="NZ_CCVW01000002.1"/>
</dbReference>
<evidence type="ECO:0000313" key="5">
    <source>
        <dbReference type="EMBL" id="CDZ78017.1"/>
    </source>
</evidence>
<dbReference type="eggNOG" id="COG0784">
    <property type="taxonomic scope" value="Bacteria"/>
</dbReference>
<dbReference type="AlphaFoldDB" id="A0A078KY94"/>
<dbReference type="CDD" id="cd17546">
    <property type="entry name" value="REC_hyHK_CKI1_RcsC-like"/>
    <property type="match status" value="1"/>
</dbReference>
<sequence>MKRESSNIILIVEDDYISFKIAKAFFERLGWQVEHADTGEAAIELITQRHDDFYGIYLDIGLPIMKGIEVCKRIRAFELENPFYLSLPIIAVTANFSTEDAKEYISAGMQETFFKPLTPEKTINFLELCKTWHNNLS</sequence>
<dbReference type="InterPro" id="IPR001789">
    <property type="entry name" value="Sig_transdc_resp-reg_receiver"/>
</dbReference>
<dbReference type="OrthoDB" id="9806704at2"/>
<protein>
    <submittedName>
        <fullName evidence="5">Aerobic respiration control sensor protein ArcB</fullName>
    </submittedName>
</protein>
<dbReference type="GO" id="GO:0000160">
    <property type="term" value="P:phosphorelay signal transduction system"/>
    <property type="evidence" value="ECO:0007669"/>
    <property type="project" value="UniProtKB-KW"/>
</dbReference>
<dbReference type="Gene3D" id="3.40.50.2300">
    <property type="match status" value="1"/>
</dbReference>
<feature type="modified residue" description="4-aspartylphosphate" evidence="3">
    <location>
        <position position="59"/>
    </location>
</feature>
<evidence type="ECO:0000256" key="3">
    <source>
        <dbReference type="PROSITE-ProRule" id="PRU00169"/>
    </source>
</evidence>
<organism evidence="5 6">
    <name type="scientific">Legionella massiliensis</name>
    <dbReference type="NCBI Taxonomy" id="1034943"/>
    <lineage>
        <taxon>Bacteria</taxon>
        <taxon>Pseudomonadati</taxon>
        <taxon>Pseudomonadota</taxon>
        <taxon>Gammaproteobacteria</taxon>
        <taxon>Legionellales</taxon>
        <taxon>Legionellaceae</taxon>
        <taxon>Legionella</taxon>
    </lineage>
</organism>
<dbReference type="Proteomes" id="UP000044071">
    <property type="component" value="Unassembled WGS sequence"/>
</dbReference>
<dbReference type="PANTHER" id="PTHR45339:SF1">
    <property type="entry name" value="HYBRID SIGNAL TRANSDUCTION HISTIDINE KINASE J"/>
    <property type="match status" value="1"/>
</dbReference>
<dbReference type="PANTHER" id="PTHR45339">
    <property type="entry name" value="HYBRID SIGNAL TRANSDUCTION HISTIDINE KINASE J"/>
    <property type="match status" value="1"/>
</dbReference>
<feature type="domain" description="Response regulatory" evidence="4">
    <location>
        <begin position="8"/>
        <end position="130"/>
    </location>
</feature>
<keyword evidence="6" id="KW-1185">Reference proteome</keyword>
<dbReference type="InterPro" id="IPR011006">
    <property type="entry name" value="CheY-like_superfamily"/>
</dbReference>
<dbReference type="STRING" id="1034943.BN59_02314"/>
<gene>
    <name evidence="5" type="primary">arcB_4</name>
    <name evidence="5" type="ORF">BN59_02314</name>
</gene>